<reference evidence="2 3" key="1">
    <citation type="submission" date="2021-04" db="EMBL/GenBank/DDBJ databases">
        <title>The genome sequence of Ideonella sp. 3Y2.</title>
        <authorList>
            <person name="Liu Y."/>
        </authorList>
    </citation>
    <scope>NUCLEOTIDE SEQUENCE [LARGE SCALE GENOMIC DNA]</scope>
    <source>
        <strain evidence="2 3">3Y2</strain>
    </source>
</reference>
<protein>
    <recommendedName>
        <fullName evidence="1">DUF6933 domain-containing protein</fullName>
    </recommendedName>
</protein>
<evidence type="ECO:0000259" key="1">
    <source>
        <dbReference type="Pfam" id="PF22016"/>
    </source>
</evidence>
<dbReference type="InterPro" id="IPR053864">
    <property type="entry name" value="DUF6933"/>
</dbReference>
<dbReference type="AlphaFoldDB" id="A0A940YAJ1"/>
<dbReference type="EMBL" id="JAGQDD010000007">
    <property type="protein sequence ID" value="MBQ0931165.1"/>
    <property type="molecule type" value="Genomic_DNA"/>
</dbReference>
<dbReference type="Proteomes" id="UP000676246">
    <property type="component" value="Unassembled WGS sequence"/>
</dbReference>
<sequence length="171" mass="18830">MFVLRCTQKLLSRLNAKPDVETAPTDNVLGAWYAHLVRAGRVQVVLAVSERSLLPVVVPAREGKTLVQRIVTAVEPMLQAVGVPAEDAAAECRAMQTWTIGKTENRRVIGSLNDLVYQLEGALPHWPERTLLDHSLWLAKTPLKFIDYGSPDSATLAAFAAHRALQAARER</sequence>
<accession>A0A940YAJ1</accession>
<evidence type="ECO:0000313" key="2">
    <source>
        <dbReference type="EMBL" id="MBQ0931165.1"/>
    </source>
</evidence>
<evidence type="ECO:0000313" key="3">
    <source>
        <dbReference type="Proteomes" id="UP000676246"/>
    </source>
</evidence>
<name>A0A940YAJ1_9BURK</name>
<organism evidence="2 3">
    <name type="scientific">Ideonella alba</name>
    <dbReference type="NCBI Taxonomy" id="2824118"/>
    <lineage>
        <taxon>Bacteria</taxon>
        <taxon>Pseudomonadati</taxon>
        <taxon>Pseudomonadota</taxon>
        <taxon>Betaproteobacteria</taxon>
        <taxon>Burkholderiales</taxon>
        <taxon>Sphaerotilaceae</taxon>
        <taxon>Ideonella</taxon>
    </lineage>
</organism>
<dbReference type="RefSeq" id="WP_210854150.1">
    <property type="nucleotide sequence ID" value="NZ_JAGQDD010000007.1"/>
</dbReference>
<dbReference type="Pfam" id="PF22016">
    <property type="entry name" value="DUF6933"/>
    <property type="match status" value="1"/>
</dbReference>
<proteinExistence type="predicted"/>
<comment type="caution">
    <text evidence="2">The sequence shown here is derived from an EMBL/GenBank/DDBJ whole genome shotgun (WGS) entry which is preliminary data.</text>
</comment>
<gene>
    <name evidence="2" type="ORF">KAK03_11770</name>
</gene>
<feature type="domain" description="DUF6933" evidence="1">
    <location>
        <begin position="4"/>
        <end position="153"/>
    </location>
</feature>
<keyword evidence="3" id="KW-1185">Reference proteome</keyword>